<reference evidence="2" key="1">
    <citation type="submission" date="2023-03" db="EMBL/GenBank/DDBJ databases">
        <authorList>
            <person name="Steffen K."/>
            <person name="Cardenas P."/>
        </authorList>
    </citation>
    <scope>NUCLEOTIDE SEQUENCE</scope>
</reference>
<dbReference type="Pfam" id="PF00565">
    <property type="entry name" value="SNase"/>
    <property type="match status" value="1"/>
</dbReference>
<sequence length="114" mass="13260">MYTKELIMQREVEIEVDACDKGGNFIGWLYYEGRNLSVSLLEEGLSKIGPLADRTAHFNALLSAEKKAKELKKICGRIIWRQPKKNLKEPWMKSLKVKIPNPVTKPRICRRYIQ</sequence>
<dbReference type="EMBL" id="CASHTH010003281">
    <property type="protein sequence ID" value="CAI8042693.1"/>
    <property type="molecule type" value="Genomic_DNA"/>
</dbReference>
<evidence type="ECO:0000259" key="1">
    <source>
        <dbReference type="Pfam" id="PF00565"/>
    </source>
</evidence>
<keyword evidence="3" id="KW-1185">Reference proteome</keyword>
<name>A0AA35T822_GEOBA</name>
<dbReference type="GO" id="GO:0005634">
    <property type="term" value="C:nucleus"/>
    <property type="evidence" value="ECO:0007669"/>
    <property type="project" value="TreeGrafter"/>
</dbReference>
<proteinExistence type="predicted"/>
<dbReference type="GO" id="GO:0005829">
    <property type="term" value="C:cytosol"/>
    <property type="evidence" value="ECO:0007669"/>
    <property type="project" value="TreeGrafter"/>
</dbReference>
<dbReference type="GO" id="GO:0006402">
    <property type="term" value="P:mRNA catabolic process"/>
    <property type="evidence" value="ECO:0007669"/>
    <property type="project" value="TreeGrafter"/>
</dbReference>
<comment type="caution">
    <text evidence="2">The sequence shown here is derived from an EMBL/GenBank/DDBJ whole genome shotgun (WGS) entry which is preliminary data.</text>
</comment>
<dbReference type="AlphaFoldDB" id="A0AA35T822"/>
<dbReference type="SUPFAM" id="SSF50199">
    <property type="entry name" value="Staphylococcal nuclease"/>
    <property type="match status" value="1"/>
</dbReference>
<protein>
    <submittedName>
        <fullName evidence="2">Staphylococcal nuclease domain-containing protein 1</fullName>
    </submittedName>
</protein>
<evidence type="ECO:0000313" key="3">
    <source>
        <dbReference type="Proteomes" id="UP001174909"/>
    </source>
</evidence>
<dbReference type="PANTHER" id="PTHR12302:SF2">
    <property type="entry name" value="STAPHYLOCOCCAL NUCLEASE DOMAIN-CONTAINING PROTEIN 1"/>
    <property type="match status" value="1"/>
</dbReference>
<dbReference type="InterPro" id="IPR016071">
    <property type="entry name" value="Staphylococal_nuclease_OB-fold"/>
</dbReference>
<gene>
    <name evidence="2" type="ORF">GBAR_LOCUS23670</name>
</gene>
<feature type="domain" description="TNase-like" evidence="1">
    <location>
        <begin position="2"/>
        <end position="73"/>
    </location>
</feature>
<accession>A0AA35T822</accession>
<dbReference type="Gene3D" id="2.40.50.90">
    <property type="match status" value="1"/>
</dbReference>
<dbReference type="GO" id="GO:0004518">
    <property type="term" value="F:nuclease activity"/>
    <property type="evidence" value="ECO:0007669"/>
    <property type="project" value="TreeGrafter"/>
</dbReference>
<organism evidence="2 3">
    <name type="scientific">Geodia barretti</name>
    <name type="common">Barrett's horny sponge</name>
    <dbReference type="NCBI Taxonomy" id="519541"/>
    <lineage>
        <taxon>Eukaryota</taxon>
        <taxon>Metazoa</taxon>
        <taxon>Porifera</taxon>
        <taxon>Demospongiae</taxon>
        <taxon>Heteroscleromorpha</taxon>
        <taxon>Tetractinellida</taxon>
        <taxon>Astrophorina</taxon>
        <taxon>Geodiidae</taxon>
        <taxon>Geodia</taxon>
    </lineage>
</organism>
<evidence type="ECO:0000313" key="2">
    <source>
        <dbReference type="EMBL" id="CAI8042693.1"/>
    </source>
</evidence>
<dbReference type="InterPro" id="IPR035437">
    <property type="entry name" value="SNase_OB-fold_sf"/>
</dbReference>
<dbReference type="PANTHER" id="PTHR12302">
    <property type="entry name" value="EBNA2 BINDING PROTEIN P100"/>
    <property type="match status" value="1"/>
</dbReference>
<dbReference type="GO" id="GO:0003723">
    <property type="term" value="F:RNA binding"/>
    <property type="evidence" value="ECO:0007669"/>
    <property type="project" value="TreeGrafter"/>
</dbReference>
<dbReference type="Proteomes" id="UP001174909">
    <property type="component" value="Unassembled WGS sequence"/>
</dbReference>